<dbReference type="PRINTS" id="PR00081">
    <property type="entry name" value="GDHRDH"/>
</dbReference>
<evidence type="ECO:0000256" key="1">
    <source>
        <dbReference type="ARBA" id="ARBA00006484"/>
    </source>
</evidence>
<keyword evidence="4" id="KW-1185">Reference proteome</keyword>
<dbReference type="SUPFAM" id="SSF51735">
    <property type="entry name" value="NAD(P)-binding Rossmann-fold domains"/>
    <property type="match status" value="1"/>
</dbReference>
<comment type="similarity">
    <text evidence="1">Belongs to the short-chain dehydrogenases/reductases (SDR) family.</text>
</comment>
<name>A0A1G9J8N2_9BACT</name>
<dbReference type="GO" id="GO:0016491">
    <property type="term" value="F:oxidoreductase activity"/>
    <property type="evidence" value="ECO:0007669"/>
    <property type="project" value="UniProtKB-KW"/>
</dbReference>
<dbReference type="Pfam" id="PF13561">
    <property type="entry name" value="adh_short_C2"/>
    <property type="match status" value="1"/>
</dbReference>
<evidence type="ECO:0000256" key="2">
    <source>
        <dbReference type="ARBA" id="ARBA00023002"/>
    </source>
</evidence>
<dbReference type="RefSeq" id="WP_089683336.1">
    <property type="nucleotide sequence ID" value="NZ_FNFO01000005.1"/>
</dbReference>
<dbReference type="InterPro" id="IPR036291">
    <property type="entry name" value="NAD(P)-bd_dom_sf"/>
</dbReference>
<keyword evidence="2" id="KW-0560">Oxidoreductase</keyword>
<protein>
    <submittedName>
        <fullName evidence="3">L-fucose dehydrogenase</fullName>
    </submittedName>
</protein>
<dbReference type="OrthoDB" id="9788235at2"/>
<dbReference type="EMBL" id="FNFO01000005">
    <property type="protein sequence ID" value="SDL33504.1"/>
    <property type="molecule type" value="Genomic_DNA"/>
</dbReference>
<sequence>MDLHLDGKVIITTGGTSGIGEAIAWQVAREGAISVVVSRDPDAVAQAASKFESAGLQGWGVLAELTDEAQCKAAVDQVLEKYGRIDGLVNNAGGNDHVGLERGNPERFMQSLRQNLLHYYTMAHYCLPGLKKVQGAIVNISSKTAVTGQGNTSAYAAAKGAQLALTREWAVELLPDLIRVNAVIPAEVRTPMYDRWLNSYDNPEEKRRAITRNIPLGQRMTRADEIADTTVYLLSDRASHITGQHIFVDGGYSHLDRALNTLVQE</sequence>
<dbReference type="FunFam" id="3.40.50.720:FF:000084">
    <property type="entry name" value="Short-chain dehydrogenase reductase"/>
    <property type="match status" value="1"/>
</dbReference>
<organism evidence="3 4">
    <name type="scientific">Catalinimonas alkaloidigena</name>
    <dbReference type="NCBI Taxonomy" id="1075417"/>
    <lineage>
        <taxon>Bacteria</taxon>
        <taxon>Pseudomonadati</taxon>
        <taxon>Bacteroidota</taxon>
        <taxon>Cytophagia</taxon>
        <taxon>Cytophagales</taxon>
        <taxon>Catalimonadaceae</taxon>
        <taxon>Catalinimonas</taxon>
    </lineage>
</organism>
<dbReference type="InterPro" id="IPR002347">
    <property type="entry name" value="SDR_fam"/>
</dbReference>
<dbReference type="PANTHER" id="PTHR24321">
    <property type="entry name" value="DEHYDROGENASES, SHORT CHAIN"/>
    <property type="match status" value="1"/>
</dbReference>
<dbReference type="Proteomes" id="UP000198510">
    <property type="component" value="Unassembled WGS sequence"/>
</dbReference>
<gene>
    <name evidence="3" type="ORF">SAMN05421823_105230</name>
</gene>
<dbReference type="Gene3D" id="3.40.50.720">
    <property type="entry name" value="NAD(P)-binding Rossmann-like Domain"/>
    <property type="match status" value="1"/>
</dbReference>
<reference evidence="3 4" key="1">
    <citation type="submission" date="2016-10" db="EMBL/GenBank/DDBJ databases">
        <authorList>
            <person name="de Groot N.N."/>
        </authorList>
    </citation>
    <scope>NUCLEOTIDE SEQUENCE [LARGE SCALE GENOMIC DNA]</scope>
    <source>
        <strain evidence="3 4">DSM 25186</strain>
    </source>
</reference>
<evidence type="ECO:0000313" key="3">
    <source>
        <dbReference type="EMBL" id="SDL33504.1"/>
    </source>
</evidence>
<dbReference type="CDD" id="cd05233">
    <property type="entry name" value="SDR_c"/>
    <property type="match status" value="1"/>
</dbReference>
<dbReference type="AlphaFoldDB" id="A0A1G9J8N2"/>
<dbReference type="STRING" id="1075417.SAMN05421823_105230"/>
<dbReference type="PANTHER" id="PTHR24321:SF8">
    <property type="entry name" value="ESTRADIOL 17-BETA-DEHYDROGENASE 8-RELATED"/>
    <property type="match status" value="1"/>
</dbReference>
<proteinExistence type="inferred from homology"/>
<accession>A0A1G9J8N2</accession>
<dbReference type="NCBIfam" id="NF006384">
    <property type="entry name" value="PRK08628.1"/>
    <property type="match status" value="1"/>
</dbReference>
<dbReference type="PRINTS" id="PR00080">
    <property type="entry name" value="SDRFAMILY"/>
</dbReference>
<evidence type="ECO:0000313" key="4">
    <source>
        <dbReference type="Proteomes" id="UP000198510"/>
    </source>
</evidence>